<dbReference type="KEGG" id="stp:Strop_4163"/>
<dbReference type="AlphaFoldDB" id="A4XCD5"/>
<sequence>MMMLTLATPAEQLLAAGQPGGVHLAGLDQQLQRAVHGGEADARVAGEQHLVQVLRRMEPLGLPQQGQRLATLAGVAVTFGLPGSPGCVLLCWRP</sequence>
<dbReference type="Proteomes" id="UP000000235">
    <property type="component" value="Chromosome"/>
</dbReference>
<protein>
    <submittedName>
        <fullName evidence="1">Uncharacterized protein</fullName>
    </submittedName>
</protein>
<accession>A4XCD5</accession>
<evidence type="ECO:0000313" key="1">
    <source>
        <dbReference type="EMBL" id="ABP56592.1"/>
    </source>
</evidence>
<name>A4XCD5_SALTO</name>
<reference evidence="2" key="1">
    <citation type="journal article" date="2007" name="Proc. Natl. Acad. Sci. U.S.A.">
        <title>Genome sequencing reveals complex secondary metabolome in the marine actinomycete Salinispora tropica.</title>
        <authorList>
            <person name="Udwary D.W."/>
            <person name="Zeigler L."/>
            <person name="Asolkar R.N."/>
            <person name="Singan V."/>
            <person name="Lapidus A."/>
            <person name="Fenical W."/>
            <person name="Jensen P.R."/>
            <person name="Moore B.S."/>
        </authorList>
    </citation>
    <scope>NUCLEOTIDE SEQUENCE [LARGE SCALE GENOMIC DNA]</scope>
    <source>
        <strain evidence="2">ATCC BAA-916 / DSM 44818 / CNB-440</strain>
    </source>
</reference>
<dbReference type="HOGENOM" id="CLU_2384465_0_0_11"/>
<keyword evidence="2" id="KW-1185">Reference proteome</keyword>
<gene>
    <name evidence="1" type="ordered locus">Strop_4163</name>
</gene>
<evidence type="ECO:0000313" key="2">
    <source>
        <dbReference type="Proteomes" id="UP000000235"/>
    </source>
</evidence>
<proteinExistence type="predicted"/>
<dbReference type="STRING" id="369723.Strop_4163"/>
<organism evidence="1 2">
    <name type="scientific">Salinispora tropica (strain ATCC BAA-916 / DSM 44818 / JCM 13857 / NBRC 105044 / CNB-440)</name>
    <dbReference type="NCBI Taxonomy" id="369723"/>
    <lineage>
        <taxon>Bacteria</taxon>
        <taxon>Bacillati</taxon>
        <taxon>Actinomycetota</taxon>
        <taxon>Actinomycetes</taxon>
        <taxon>Micromonosporales</taxon>
        <taxon>Micromonosporaceae</taxon>
        <taxon>Salinispora</taxon>
    </lineage>
</organism>
<dbReference type="EMBL" id="CP000667">
    <property type="protein sequence ID" value="ABP56592.1"/>
    <property type="molecule type" value="Genomic_DNA"/>
</dbReference>